<dbReference type="EMBL" id="BAAAOQ010000017">
    <property type="protein sequence ID" value="GAA2200352.1"/>
    <property type="molecule type" value="Genomic_DNA"/>
</dbReference>
<protein>
    <submittedName>
        <fullName evidence="2">Uncharacterized protein</fullName>
    </submittedName>
</protein>
<evidence type="ECO:0000313" key="2">
    <source>
        <dbReference type="EMBL" id="GAA2200352.1"/>
    </source>
</evidence>
<reference evidence="2 3" key="1">
    <citation type="journal article" date="2019" name="Int. J. Syst. Evol. Microbiol.">
        <title>The Global Catalogue of Microorganisms (GCM) 10K type strain sequencing project: providing services to taxonomists for standard genome sequencing and annotation.</title>
        <authorList>
            <consortium name="The Broad Institute Genomics Platform"/>
            <consortium name="The Broad Institute Genome Sequencing Center for Infectious Disease"/>
            <person name="Wu L."/>
            <person name="Ma J."/>
        </authorList>
    </citation>
    <scope>NUCLEOTIDE SEQUENCE [LARGE SCALE GENOMIC DNA]</scope>
    <source>
        <strain evidence="2 3">JCM 14924</strain>
    </source>
</reference>
<comment type="caution">
    <text evidence="2">The sequence shown here is derived from an EMBL/GenBank/DDBJ whole genome shotgun (WGS) entry which is preliminary data.</text>
</comment>
<keyword evidence="3" id="KW-1185">Reference proteome</keyword>
<gene>
    <name evidence="2" type="ORF">GCM10009787_50900</name>
</gene>
<sequence>MVHLCALWLAGVRRVALDQYGLRSFGQPDRPRVDVRCRHQALELPQENPHRAKSGKAPASSFTRTMLAPSPDGASTISADRVAPELRALPHLPELPIRLVAAGPRHCAGCAAEFHPAQEAK</sequence>
<evidence type="ECO:0000256" key="1">
    <source>
        <dbReference type="SAM" id="MobiDB-lite"/>
    </source>
</evidence>
<feature type="region of interest" description="Disordered" evidence="1">
    <location>
        <begin position="43"/>
        <end position="77"/>
    </location>
</feature>
<accession>A0ABN3BU59</accession>
<name>A0ABN3BU59_9ACTN</name>
<organism evidence="2 3">
    <name type="scientific">Streptomyces bangladeshensis</name>
    <dbReference type="NCBI Taxonomy" id="295352"/>
    <lineage>
        <taxon>Bacteria</taxon>
        <taxon>Bacillati</taxon>
        <taxon>Actinomycetota</taxon>
        <taxon>Actinomycetes</taxon>
        <taxon>Kitasatosporales</taxon>
        <taxon>Streptomycetaceae</taxon>
        <taxon>Streptomyces</taxon>
    </lineage>
</organism>
<proteinExistence type="predicted"/>
<dbReference type="Proteomes" id="UP001501391">
    <property type="component" value="Unassembled WGS sequence"/>
</dbReference>
<evidence type="ECO:0000313" key="3">
    <source>
        <dbReference type="Proteomes" id="UP001501391"/>
    </source>
</evidence>